<accession>A0A1G1VRP7</accession>
<dbReference type="AlphaFoldDB" id="A0A1G1VRP7"/>
<dbReference type="Pfam" id="PF01458">
    <property type="entry name" value="SUFBD_core"/>
    <property type="match status" value="1"/>
</dbReference>
<dbReference type="InterPro" id="IPR000825">
    <property type="entry name" value="SUF_FeS_clus_asmbl_SufBD_core"/>
</dbReference>
<reference evidence="2 3" key="1">
    <citation type="journal article" date="2016" name="Nat. Commun.">
        <title>Thousands of microbial genomes shed light on interconnected biogeochemical processes in an aquifer system.</title>
        <authorList>
            <person name="Anantharaman K."/>
            <person name="Brown C.T."/>
            <person name="Hug L.A."/>
            <person name="Sharon I."/>
            <person name="Castelle C.J."/>
            <person name="Probst A.J."/>
            <person name="Thomas B.C."/>
            <person name="Singh A."/>
            <person name="Wilkins M.J."/>
            <person name="Karaoz U."/>
            <person name="Brodie E.L."/>
            <person name="Williams K.H."/>
            <person name="Hubbard S.S."/>
            <person name="Banfield J.F."/>
        </authorList>
    </citation>
    <scope>NUCLEOTIDE SEQUENCE [LARGE SCALE GENOMIC DNA]</scope>
</reference>
<dbReference type="PANTHER" id="PTHR43575:SF1">
    <property type="entry name" value="PROTEIN ABCI7, CHLOROPLASTIC"/>
    <property type="match status" value="1"/>
</dbReference>
<evidence type="ECO:0000313" key="2">
    <source>
        <dbReference type="EMBL" id="OGY18085.1"/>
    </source>
</evidence>
<gene>
    <name evidence="2" type="ORF">A2784_02875</name>
</gene>
<dbReference type="Proteomes" id="UP000177324">
    <property type="component" value="Unassembled WGS sequence"/>
</dbReference>
<dbReference type="GO" id="GO:0016226">
    <property type="term" value="P:iron-sulfur cluster assembly"/>
    <property type="evidence" value="ECO:0007669"/>
    <property type="project" value="InterPro"/>
</dbReference>
<protein>
    <recommendedName>
        <fullName evidence="1">SUF system FeS cluster assembly SufBD core domain-containing protein</fullName>
    </recommendedName>
</protein>
<dbReference type="InterPro" id="IPR055346">
    <property type="entry name" value="Fe-S_cluster_assembly_SufBD"/>
</dbReference>
<dbReference type="PANTHER" id="PTHR43575">
    <property type="entry name" value="PROTEIN ABCI7, CHLOROPLASTIC"/>
    <property type="match status" value="1"/>
</dbReference>
<dbReference type="SUPFAM" id="SSF101960">
    <property type="entry name" value="Stabilizer of iron transporter SufD"/>
    <property type="match status" value="1"/>
</dbReference>
<sequence length="163" mass="18045">MYKFQIRKNQTKTIRIDKSGKYVVELVGEGAEVEVVGGFRAKDKEQIEIEIEVVHKAKNTNANTHIRGVVGDEVQARVVGTIKVLPGAQKTNSFLTEKVLILSDKARAEVVPNLEIEADDVKCSHAATVGKIDEEQLFYLMSRGLRQADARDIIVEGFLAPVL</sequence>
<comment type="caution">
    <text evidence="2">The sequence shown here is derived from an EMBL/GenBank/DDBJ whole genome shotgun (WGS) entry which is preliminary data.</text>
</comment>
<evidence type="ECO:0000313" key="3">
    <source>
        <dbReference type="Proteomes" id="UP000177324"/>
    </source>
</evidence>
<proteinExistence type="predicted"/>
<dbReference type="InterPro" id="IPR037284">
    <property type="entry name" value="SUF_FeS_clus_asmbl_SufBD_sf"/>
</dbReference>
<name>A0A1G1VRP7_9BACT</name>
<feature type="domain" description="SUF system FeS cluster assembly SufBD core" evidence="1">
    <location>
        <begin position="23"/>
        <end position="158"/>
    </location>
</feature>
<dbReference type="EMBL" id="MHCH01000008">
    <property type="protein sequence ID" value="OGY18085.1"/>
    <property type="molecule type" value="Genomic_DNA"/>
</dbReference>
<organism evidence="2 3">
    <name type="scientific">Candidatus Chisholmbacteria bacterium RIFCSPHIGHO2_01_FULL_48_12</name>
    <dbReference type="NCBI Taxonomy" id="1797589"/>
    <lineage>
        <taxon>Bacteria</taxon>
        <taxon>Candidatus Chisholmiibacteriota</taxon>
    </lineage>
</organism>
<dbReference type="STRING" id="1797589.A2784_02875"/>
<evidence type="ECO:0000259" key="1">
    <source>
        <dbReference type="Pfam" id="PF01458"/>
    </source>
</evidence>